<evidence type="ECO:0000256" key="4">
    <source>
        <dbReference type="ARBA" id="ARBA00022692"/>
    </source>
</evidence>
<dbReference type="GO" id="GO:0016020">
    <property type="term" value="C:membrane"/>
    <property type="evidence" value="ECO:0007669"/>
    <property type="project" value="UniProtKB-SubCell"/>
</dbReference>
<feature type="transmembrane region" description="Helical" evidence="8">
    <location>
        <begin position="416"/>
        <end position="440"/>
    </location>
</feature>
<feature type="transmembrane region" description="Helical" evidence="8">
    <location>
        <begin position="148"/>
        <end position="170"/>
    </location>
</feature>
<dbReference type="NCBIfam" id="TIGR00879">
    <property type="entry name" value="SP"/>
    <property type="match status" value="1"/>
</dbReference>
<keyword evidence="11" id="KW-1185">Reference proteome</keyword>
<organism evidence="10 11">
    <name type="scientific">Sporormia fimetaria CBS 119925</name>
    <dbReference type="NCBI Taxonomy" id="1340428"/>
    <lineage>
        <taxon>Eukaryota</taxon>
        <taxon>Fungi</taxon>
        <taxon>Dikarya</taxon>
        <taxon>Ascomycota</taxon>
        <taxon>Pezizomycotina</taxon>
        <taxon>Dothideomycetes</taxon>
        <taxon>Pleosporomycetidae</taxon>
        <taxon>Pleosporales</taxon>
        <taxon>Sporormiaceae</taxon>
        <taxon>Sporormia</taxon>
    </lineage>
</organism>
<comment type="subcellular location">
    <subcellularLocation>
        <location evidence="1">Membrane</location>
        <topology evidence="1">Multi-pass membrane protein</topology>
    </subcellularLocation>
</comment>
<accession>A0A6A6VR55</accession>
<evidence type="ECO:0000256" key="7">
    <source>
        <dbReference type="RuleBase" id="RU003346"/>
    </source>
</evidence>
<dbReference type="InterPro" id="IPR036259">
    <property type="entry name" value="MFS_trans_sf"/>
</dbReference>
<dbReference type="FunFam" id="1.20.1250.20:FF:000180">
    <property type="entry name" value="MFS monosaccharide transporter"/>
    <property type="match status" value="1"/>
</dbReference>
<dbReference type="GO" id="GO:0005351">
    <property type="term" value="F:carbohydrate:proton symporter activity"/>
    <property type="evidence" value="ECO:0007669"/>
    <property type="project" value="TreeGrafter"/>
</dbReference>
<evidence type="ECO:0000259" key="9">
    <source>
        <dbReference type="PROSITE" id="PS50850"/>
    </source>
</evidence>
<evidence type="ECO:0000256" key="1">
    <source>
        <dbReference type="ARBA" id="ARBA00004141"/>
    </source>
</evidence>
<sequence>MPGGAVTTVTGTTDVNRVEAPVTVRAYLIVAFAAFGGIFFGYDTGWMGGVLGMDYFIKQYTNQEYPDVKFPGLSKDDQIVKDYRKSTFVVAQWQQSLVTSILSAGTFFGAIIAGDVADFIGRRVTIILGCGIFCIGGILQTASTGLAVMVVGRLIAGFGVGFISAIVILYMSEIAPKKVRGAIVAGYQFCITIGILLANCVVYGTQSRRDTGSYRIPIAIQFLWALILGIGLALLPESPRFWVKKGKLDKAATALARVRGQPADSDYIQDELAEIIANHEYEMSIVPQTSYLGSWKACFTGKISSPSSNLRRTVLGIVMQMMQQLTGINFIFYFGTVFFQQLGTISDPFMISLVTTLVNVLTTPFSFVMVEKIGRRTILIWGAAAMVIMQFIVAIIGTTAGRDTPDHPANPNATRAMIAFICLNIASFATTWGPAAWIVIGEIFPLTIRSRGVGLSTASNWFWNCIIGVITPYLVADQPNSAKLGSNVFFMWGGLCCISFLFAYFFVPETKGLTLEQVDKMLEETTPRTSRKWKPHSTFAADLNLAEKPLELPVAQETQETKTAA</sequence>
<dbReference type="InterPro" id="IPR005828">
    <property type="entry name" value="MFS_sugar_transport-like"/>
</dbReference>
<dbReference type="Gene3D" id="1.20.1250.20">
    <property type="entry name" value="MFS general substrate transporter like domains"/>
    <property type="match status" value="1"/>
</dbReference>
<feature type="transmembrane region" description="Helical" evidence="8">
    <location>
        <begin position="488"/>
        <end position="507"/>
    </location>
</feature>
<feature type="transmembrane region" description="Helical" evidence="8">
    <location>
        <begin position="325"/>
        <end position="343"/>
    </location>
</feature>
<dbReference type="PROSITE" id="PS00216">
    <property type="entry name" value="SUGAR_TRANSPORT_1"/>
    <property type="match status" value="2"/>
</dbReference>
<evidence type="ECO:0000256" key="6">
    <source>
        <dbReference type="ARBA" id="ARBA00023136"/>
    </source>
</evidence>
<feature type="transmembrane region" description="Helical" evidence="8">
    <location>
        <begin position="124"/>
        <end position="142"/>
    </location>
</feature>
<feature type="transmembrane region" description="Helical" evidence="8">
    <location>
        <begin position="216"/>
        <end position="235"/>
    </location>
</feature>
<feature type="transmembrane region" description="Helical" evidence="8">
    <location>
        <begin position="349"/>
        <end position="370"/>
    </location>
</feature>
<reference evidence="10" key="1">
    <citation type="journal article" date="2020" name="Stud. Mycol.">
        <title>101 Dothideomycetes genomes: a test case for predicting lifestyles and emergence of pathogens.</title>
        <authorList>
            <person name="Haridas S."/>
            <person name="Albert R."/>
            <person name="Binder M."/>
            <person name="Bloem J."/>
            <person name="Labutti K."/>
            <person name="Salamov A."/>
            <person name="Andreopoulos B."/>
            <person name="Baker S."/>
            <person name="Barry K."/>
            <person name="Bills G."/>
            <person name="Bluhm B."/>
            <person name="Cannon C."/>
            <person name="Castanera R."/>
            <person name="Culley D."/>
            <person name="Daum C."/>
            <person name="Ezra D."/>
            <person name="Gonzalez J."/>
            <person name="Henrissat B."/>
            <person name="Kuo A."/>
            <person name="Liang C."/>
            <person name="Lipzen A."/>
            <person name="Lutzoni F."/>
            <person name="Magnuson J."/>
            <person name="Mondo S."/>
            <person name="Nolan M."/>
            <person name="Ohm R."/>
            <person name="Pangilinan J."/>
            <person name="Park H.-J."/>
            <person name="Ramirez L."/>
            <person name="Alfaro M."/>
            <person name="Sun H."/>
            <person name="Tritt A."/>
            <person name="Yoshinaga Y."/>
            <person name="Zwiers L.-H."/>
            <person name="Turgeon B."/>
            <person name="Goodwin S."/>
            <person name="Spatafora J."/>
            <person name="Crous P."/>
            <person name="Grigoriev I."/>
        </authorList>
    </citation>
    <scope>NUCLEOTIDE SEQUENCE</scope>
    <source>
        <strain evidence="10">CBS 119925</strain>
    </source>
</reference>
<feature type="transmembrane region" description="Helical" evidence="8">
    <location>
        <begin position="97"/>
        <end position="117"/>
    </location>
</feature>
<proteinExistence type="inferred from homology"/>
<keyword evidence="5 8" id="KW-1133">Transmembrane helix</keyword>
<evidence type="ECO:0000256" key="2">
    <source>
        <dbReference type="ARBA" id="ARBA00010992"/>
    </source>
</evidence>
<dbReference type="EMBL" id="MU006561">
    <property type="protein sequence ID" value="KAF2752070.1"/>
    <property type="molecule type" value="Genomic_DNA"/>
</dbReference>
<evidence type="ECO:0000256" key="8">
    <source>
        <dbReference type="SAM" id="Phobius"/>
    </source>
</evidence>
<feature type="transmembrane region" description="Helical" evidence="8">
    <location>
        <begin position="182"/>
        <end position="204"/>
    </location>
</feature>
<dbReference type="PROSITE" id="PS00217">
    <property type="entry name" value="SUGAR_TRANSPORT_2"/>
    <property type="match status" value="1"/>
</dbReference>
<feature type="domain" description="Major facilitator superfamily (MFS) profile" evidence="9">
    <location>
        <begin position="29"/>
        <end position="511"/>
    </location>
</feature>
<feature type="transmembrane region" description="Helical" evidence="8">
    <location>
        <begin position="452"/>
        <end position="476"/>
    </location>
</feature>
<dbReference type="InterPro" id="IPR050360">
    <property type="entry name" value="MFS_Sugar_Transporters"/>
</dbReference>
<name>A0A6A6VR55_9PLEO</name>
<dbReference type="Pfam" id="PF00083">
    <property type="entry name" value="Sugar_tr"/>
    <property type="match status" value="1"/>
</dbReference>
<keyword evidence="6 8" id="KW-0472">Membrane</keyword>
<feature type="transmembrane region" description="Helical" evidence="8">
    <location>
        <begin position="377"/>
        <end position="396"/>
    </location>
</feature>
<evidence type="ECO:0000313" key="10">
    <source>
        <dbReference type="EMBL" id="KAF2752070.1"/>
    </source>
</evidence>
<protein>
    <submittedName>
        <fullName evidence="10">High affinity glucose transporter RGT2</fullName>
    </submittedName>
</protein>
<evidence type="ECO:0000256" key="3">
    <source>
        <dbReference type="ARBA" id="ARBA00022448"/>
    </source>
</evidence>
<keyword evidence="3 7" id="KW-0813">Transport</keyword>
<dbReference type="InterPro" id="IPR005829">
    <property type="entry name" value="Sugar_transporter_CS"/>
</dbReference>
<keyword evidence="10" id="KW-0762">Sugar transport</keyword>
<dbReference type="PRINTS" id="PR00171">
    <property type="entry name" value="SUGRTRNSPORT"/>
</dbReference>
<gene>
    <name evidence="10" type="ORF">M011DRAFT_454911</name>
</gene>
<dbReference type="InterPro" id="IPR003663">
    <property type="entry name" value="Sugar/inositol_transpt"/>
</dbReference>
<dbReference type="PROSITE" id="PS50850">
    <property type="entry name" value="MFS"/>
    <property type="match status" value="1"/>
</dbReference>
<dbReference type="CDD" id="cd17356">
    <property type="entry name" value="MFS_HXT"/>
    <property type="match status" value="1"/>
</dbReference>
<dbReference type="SUPFAM" id="SSF103473">
    <property type="entry name" value="MFS general substrate transporter"/>
    <property type="match status" value="1"/>
</dbReference>
<evidence type="ECO:0000256" key="5">
    <source>
        <dbReference type="ARBA" id="ARBA00022989"/>
    </source>
</evidence>
<dbReference type="Proteomes" id="UP000799440">
    <property type="component" value="Unassembled WGS sequence"/>
</dbReference>
<evidence type="ECO:0000313" key="11">
    <source>
        <dbReference type="Proteomes" id="UP000799440"/>
    </source>
</evidence>
<dbReference type="InterPro" id="IPR020846">
    <property type="entry name" value="MFS_dom"/>
</dbReference>
<feature type="transmembrane region" description="Helical" evidence="8">
    <location>
        <begin position="24"/>
        <end position="42"/>
    </location>
</feature>
<dbReference type="PANTHER" id="PTHR48022:SF61">
    <property type="entry name" value="HIGH AFFINITY GLUCOSE TRANSPORTER RGT2"/>
    <property type="match status" value="1"/>
</dbReference>
<dbReference type="PANTHER" id="PTHR48022">
    <property type="entry name" value="PLASTIDIC GLUCOSE TRANSPORTER 4"/>
    <property type="match status" value="1"/>
</dbReference>
<dbReference type="AlphaFoldDB" id="A0A6A6VR55"/>
<dbReference type="OrthoDB" id="6612291at2759"/>
<keyword evidence="4 8" id="KW-0812">Transmembrane</keyword>
<comment type="similarity">
    <text evidence="2 7">Belongs to the major facilitator superfamily. Sugar transporter (TC 2.A.1.1) family.</text>
</comment>